<keyword evidence="2" id="KW-1185">Reference proteome</keyword>
<dbReference type="CDD" id="cd00118">
    <property type="entry name" value="LysM"/>
    <property type="match status" value="2"/>
</dbReference>
<dbReference type="GeneID" id="56566903"/>
<reference evidence="2" key="1">
    <citation type="submission" date="2016-09" db="EMBL/GenBank/DDBJ databases">
        <title>Comparative genomics of the Campylobacter concisus group.</title>
        <authorList>
            <person name="Miller W.G."/>
            <person name="Yee E."/>
            <person name="Chapman M.H."/>
            <person name="Huynh S."/>
            <person name="Bono J.L."/>
            <person name="On S.L.W."/>
            <person name="StLeger J."/>
            <person name="Foster G."/>
            <person name="Parker C.T."/>
        </authorList>
    </citation>
    <scope>NUCLEOTIDE SEQUENCE [LARGE SCALE GENOMIC DNA]</scope>
    <source>
        <strain evidence="2">RM18021</strain>
    </source>
</reference>
<dbReference type="PROSITE" id="PS51782">
    <property type="entry name" value="LYSM"/>
    <property type="match status" value="2"/>
</dbReference>
<dbReference type="Gene3D" id="1.10.530.10">
    <property type="match status" value="1"/>
</dbReference>
<accession>A0A1S6U8N5</accession>
<dbReference type="GO" id="GO:0008932">
    <property type="term" value="F:lytic endotransglycosylase activity"/>
    <property type="evidence" value="ECO:0007669"/>
    <property type="project" value="TreeGrafter"/>
</dbReference>
<keyword evidence="1" id="KW-0456">Lyase</keyword>
<dbReference type="Proteomes" id="UP000190868">
    <property type="component" value="Chromosome"/>
</dbReference>
<dbReference type="InterPro" id="IPR008258">
    <property type="entry name" value="Transglycosylase_SLT_dom_1"/>
</dbReference>
<name>A0A1S6U8N5_9BACT</name>
<dbReference type="Pfam" id="PF01464">
    <property type="entry name" value="SLT"/>
    <property type="match status" value="1"/>
</dbReference>
<evidence type="ECO:0000313" key="2">
    <source>
        <dbReference type="Proteomes" id="UP000190868"/>
    </source>
</evidence>
<dbReference type="InterPro" id="IPR018392">
    <property type="entry name" value="LysM"/>
</dbReference>
<dbReference type="Pfam" id="PF01476">
    <property type="entry name" value="LysM"/>
    <property type="match status" value="2"/>
</dbReference>
<sequence length="404" mass="45907">MRNIIIKILLVFACISAVNVNLFANISQENQLKILKQLDIPYNFANTNYFKNMTESITKNQVDDFSRKLKSGYKYIPTIKNTLQAASMPDIFFYLAMVESGFSNKVISNAKAAGIWQFMSTTAKVHGLKIDKYVDERRDPVKATKAASEYLKGLKNRFGKWYLAILAYNCGEGKLRKAIRQANTDDLETLLDPKKRYLPKETRNFIMKIIRASFIEQNQYFTSSPDFNLLNKKGAKLIRVAIPGGTSLKKIGESIGVGVKKIRDDNTHLNFAFTPPNAKNYYVYIPENKKDIFNQNFKPIKYNNRFYTYTVKKGDTLIGISKSSGVSHKAIKEYNDLTTSKIAINQKIIIPRSDKNKFQNYIVRKGDTLEILSKKFNVNIKDIKEANAFASSDILTTGASIVIP</sequence>
<dbReference type="EMBL" id="CP017258">
    <property type="protein sequence ID" value="AQW88106.1"/>
    <property type="molecule type" value="Genomic_DNA"/>
</dbReference>
<dbReference type="InterPro" id="IPR036779">
    <property type="entry name" value="LysM_dom_sf"/>
</dbReference>
<dbReference type="PANTHER" id="PTHR33734">
    <property type="entry name" value="LYSM DOMAIN-CONTAINING GPI-ANCHORED PROTEIN 2"/>
    <property type="match status" value="1"/>
</dbReference>
<dbReference type="RefSeq" id="WP_078397714.1">
    <property type="nucleotide sequence ID" value="NZ_CP017018.1"/>
</dbReference>
<protein>
    <submittedName>
        <fullName evidence="1">Membrane-bound lytic murein transglycosylase D</fullName>
        <ecNumber evidence="1">4.2.2.-</ecNumber>
    </submittedName>
</protein>
<gene>
    <name evidence="1" type="primary">mltD</name>
    <name evidence="1" type="ORF">CPIN18021_1312</name>
</gene>
<dbReference type="SUPFAM" id="SSF53955">
    <property type="entry name" value="Lysozyme-like"/>
    <property type="match status" value="1"/>
</dbReference>
<organism evidence="1 2">
    <name type="scientific">Campylobacter pinnipediorum subsp. caledonicus</name>
    <dbReference type="NCBI Taxonomy" id="1874362"/>
    <lineage>
        <taxon>Bacteria</taxon>
        <taxon>Pseudomonadati</taxon>
        <taxon>Campylobacterota</taxon>
        <taxon>Epsilonproteobacteria</taxon>
        <taxon>Campylobacterales</taxon>
        <taxon>Campylobacteraceae</taxon>
        <taxon>Campylobacter</taxon>
    </lineage>
</organism>
<dbReference type="InterPro" id="IPR023346">
    <property type="entry name" value="Lysozyme-like_dom_sf"/>
</dbReference>
<dbReference type="SUPFAM" id="SSF54106">
    <property type="entry name" value="LysM domain"/>
    <property type="match status" value="2"/>
</dbReference>
<dbReference type="AlphaFoldDB" id="A0A1S6U8N5"/>
<dbReference type="SMART" id="SM00257">
    <property type="entry name" value="LysM"/>
    <property type="match status" value="2"/>
</dbReference>
<dbReference type="EC" id="4.2.2.-" evidence="1"/>
<dbReference type="PANTHER" id="PTHR33734:SF22">
    <property type="entry name" value="MEMBRANE-BOUND LYTIC MUREIN TRANSGLYCOSYLASE D"/>
    <property type="match status" value="1"/>
</dbReference>
<dbReference type="Gene3D" id="3.10.350.10">
    <property type="entry name" value="LysM domain"/>
    <property type="match status" value="2"/>
</dbReference>
<proteinExistence type="predicted"/>
<dbReference type="KEGG" id="cpin:CPIN18020_1263"/>
<evidence type="ECO:0000313" key="1">
    <source>
        <dbReference type="EMBL" id="AQW88106.1"/>
    </source>
</evidence>
<dbReference type="CDD" id="cd16894">
    <property type="entry name" value="MltD-like"/>
    <property type="match status" value="1"/>
</dbReference>